<comment type="caution">
    <text evidence="3">The sequence shown here is derived from an EMBL/GenBank/DDBJ whole genome shotgun (WGS) entry which is preliminary data.</text>
</comment>
<evidence type="ECO:0000256" key="1">
    <source>
        <dbReference type="SAM" id="MobiDB-lite"/>
    </source>
</evidence>
<dbReference type="EMBL" id="JBHTAA010000005">
    <property type="protein sequence ID" value="MFC7204079.1"/>
    <property type="molecule type" value="Genomic_DNA"/>
</dbReference>
<evidence type="ECO:0000313" key="3">
    <source>
        <dbReference type="EMBL" id="MFC7204079.1"/>
    </source>
</evidence>
<dbReference type="AlphaFoldDB" id="A0ABD5ZG67"/>
<evidence type="ECO:0000313" key="4">
    <source>
        <dbReference type="Proteomes" id="UP001596481"/>
    </source>
</evidence>
<keyword evidence="4" id="KW-1185">Reference proteome</keyword>
<organism evidence="3 4">
    <name type="scientific">Haloferax namakaokahaiae</name>
    <dbReference type="NCBI Taxonomy" id="1748331"/>
    <lineage>
        <taxon>Archaea</taxon>
        <taxon>Methanobacteriati</taxon>
        <taxon>Methanobacteriota</taxon>
        <taxon>Stenosarchaea group</taxon>
        <taxon>Halobacteria</taxon>
        <taxon>Halobacteriales</taxon>
        <taxon>Haloferacaceae</taxon>
        <taxon>Haloferax</taxon>
    </lineage>
</organism>
<proteinExistence type="predicted"/>
<feature type="compositionally biased region" description="Basic and acidic residues" evidence="1">
    <location>
        <begin position="1"/>
        <end position="16"/>
    </location>
</feature>
<keyword evidence="2" id="KW-1133">Transmembrane helix</keyword>
<protein>
    <submittedName>
        <fullName evidence="3">Uncharacterized protein</fullName>
    </submittedName>
</protein>
<dbReference type="RefSeq" id="WP_390223481.1">
    <property type="nucleotide sequence ID" value="NZ_JBHTAA010000005.1"/>
</dbReference>
<sequence length="51" mass="5504">MSDHDDHHDHGDEDGRVTSPMQEFTMSQVTTGIVILVIGVAVTFGLPLLLA</sequence>
<dbReference type="Pfam" id="PF24418">
    <property type="entry name" value="DUF7550"/>
    <property type="match status" value="1"/>
</dbReference>
<name>A0ABD5ZG67_9EURY</name>
<accession>A0ABD5ZG67</accession>
<gene>
    <name evidence="3" type="ORF">ACFQJC_11175</name>
</gene>
<feature type="region of interest" description="Disordered" evidence="1">
    <location>
        <begin position="1"/>
        <end position="22"/>
    </location>
</feature>
<keyword evidence="2" id="KW-0812">Transmembrane</keyword>
<dbReference type="InterPro" id="IPR055972">
    <property type="entry name" value="DUF7550"/>
</dbReference>
<reference evidence="3 4" key="1">
    <citation type="journal article" date="2019" name="Int. J. Syst. Evol. Microbiol.">
        <title>The Global Catalogue of Microorganisms (GCM) 10K type strain sequencing project: providing services to taxonomists for standard genome sequencing and annotation.</title>
        <authorList>
            <consortium name="The Broad Institute Genomics Platform"/>
            <consortium name="The Broad Institute Genome Sequencing Center for Infectious Disease"/>
            <person name="Wu L."/>
            <person name="Ma J."/>
        </authorList>
    </citation>
    <scope>NUCLEOTIDE SEQUENCE [LARGE SCALE GENOMIC DNA]</scope>
    <source>
        <strain evidence="3 4">DSM 29988</strain>
    </source>
</reference>
<dbReference type="Proteomes" id="UP001596481">
    <property type="component" value="Unassembled WGS sequence"/>
</dbReference>
<feature type="transmembrane region" description="Helical" evidence="2">
    <location>
        <begin position="29"/>
        <end position="50"/>
    </location>
</feature>
<evidence type="ECO:0000256" key="2">
    <source>
        <dbReference type="SAM" id="Phobius"/>
    </source>
</evidence>
<keyword evidence="2" id="KW-0472">Membrane</keyword>